<proteinExistence type="predicted"/>
<feature type="transmembrane region" description="Helical" evidence="1">
    <location>
        <begin position="40"/>
        <end position="59"/>
    </location>
</feature>
<evidence type="ECO:0000313" key="3">
    <source>
        <dbReference type="Proteomes" id="UP001596443"/>
    </source>
</evidence>
<sequence>MSDPDLAAHLVDCKYLLVAAIIVTVAAEAAAASYDGNGTAVLIVAAFAVAPVVFVYLVFETSRVREGTA</sequence>
<dbReference type="RefSeq" id="WP_284060871.1">
    <property type="nucleotide sequence ID" value="NZ_CP126158.1"/>
</dbReference>
<accession>A0ABD5THM6</accession>
<dbReference type="Proteomes" id="UP001596443">
    <property type="component" value="Unassembled WGS sequence"/>
</dbReference>
<keyword evidence="1" id="KW-0812">Transmembrane</keyword>
<keyword evidence="3" id="KW-1185">Reference proteome</keyword>
<reference evidence="2 3" key="1">
    <citation type="journal article" date="2019" name="Int. J. Syst. Evol. Microbiol.">
        <title>The Global Catalogue of Microorganisms (GCM) 10K type strain sequencing project: providing services to taxonomists for standard genome sequencing and annotation.</title>
        <authorList>
            <consortium name="The Broad Institute Genomics Platform"/>
            <consortium name="The Broad Institute Genome Sequencing Center for Infectious Disease"/>
            <person name="Wu L."/>
            <person name="Ma J."/>
        </authorList>
    </citation>
    <scope>NUCLEOTIDE SEQUENCE [LARGE SCALE GENOMIC DNA]</scope>
    <source>
        <strain evidence="2 3">SYNS20</strain>
    </source>
</reference>
<dbReference type="EMBL" id="JBHSWX010000012">
    <property type="protein sequence ID" value="MFC6786657.1"/>
    <property type="molecule type" value="Genomic_DNA"/>
</dbReference>
<dbReference type="GeneID" id="81209746"/>
<evidence type="ECO:0000256" key="1">
    <source>
        <dbReference type="SAM" id="Phobius"/>
    </source>
</evidence>
<protein>
    <submittedName>
        <fullName evidence="2">Uncharacterized protein</fullName>
    </submittedName>
</protein>
<feature type="transmembrane region" description="Helical" evidence="1">
    <location>
        <begin position="15"/>
        <end position="34"/>
    </location>
</feature>
<dbReference type="AlphaFoldDB" id="A0ABD5THM6"/>
<organism evidence="2 3">
    <name type="scientific">Halobaculum halobium</name>
    <dbReference type="NCBI Taxonomy" id="3032281"/>
    <lineage>
        <taxon>Archaea</taxon>
        <taxon>Methanobacteriati</taxon>
        <taxon>Methanobacteriota</taxon>
        <taxon>Stenosarchaea group</taxon>
        <taxon>Halobacteria</taxon>
        <taxon>Halobacteriales</taxon>
        <taxon>Haloferacaceae</taxon>
        <taxon>Halobaculum</taxon>
    </lineage>
</organism>
<keyword evidence="1" id="KW-0472">Membrane</keyword>
<comment type="caution">
    <text evidence="2">The sequence shown here is derived from an EMBL/GenBank/DDBJ whole genome shotgun (WGS) entry which is preliminary data.</text>
</comment>
<evidence type="ECO:0000313" key="2">
    <source>
        <dbReference type="EMBL" id="MFC6786657.1"/>
    </source>
</evidence>
<gene>
    <name evidence="2" type="ORF">ACFQFD_11845</name>
</gene>
<keyword evidence="1" id="KW-1133">Transmembrane helix</keyword>
<name>A0ABD5THM6_9EURY</name>